<keyword evidence="12" id="KW-1185">Reference proteome</keyword>
<feature type="domain" description="Nudix hydrolase" evidence="10">
    <location>
        <begin position="162"/>
        <end position="294"/>
    </location>
</feature>
<dbReference type="Proteomes" id="UP001595705">
    <property type="component" value="Unassembled WGS sequence"/>
</dbReference>
<evidence type="ECO:0000256" key="1">
    <source>
        <dbReference type="ARBA" id="ARBA00001946"/>
    </source>
</evidence>
<evidence type="ECO:0000256" key="9">
    <source>
        <dbReference type="ARBA" id="ARBA00023679"/>
    </source>
</evidence>
<dbReference type="SUPFAM" id="SSF55811">
    <property type="entry name" value="Nudix"/>
    <property type="match status" value="1"/>
</dbReference>
<dbReference type="RefSeq" id="WP_386741641.1">
    <property type="nucleotide sequence ID" value="NZ_JBHRYA010000001.1"/>
</dbReference>
<dbReference type="PROSITE" id="PS51462">
    <property type="entry name" value="NUDIX"/>
    <property type="match status" value="1"/>
</dbReference>
<comment type="similarity">
    <text evidence="3">Belongs to the Nudix hydrolase family. NudC subfamily.</text>
</comment>
<evidence type="ECO:0000256" key="8">
    <source>
        <dbReference type="ARBA" id="ARBA00023027"/>
    </source>
</evidence>
<comment type="caution">
    <text evidence="11">The sequence shown here is derived from an EMBL/GenBank/DDBJ whole genome shotgun (WGS) entry which is preliminary data.</text>
</comment>
<evidence type="ECO:0000256" key="5">
    <source>
        <dbReference type="ARBA" id="ARBA00022723"/>
    </source>
</evidence>
<evidence type="ECO:0000256" key="4">
    <source>
        <dbReference type="ARBA" id="ARBA00012381"/>
    </source>
</evidence>
<evidence type="ECO:0000256" key="6">
    <source>
        <dbReference type="ARBA" id="ARBA00022801"/>
    </source>
</evidence>
<dbReference type="InterPro" id="IPR015797">
    <property type="entry name" value="NUDIX_hydrolase-like_dom_sf"/>
</dbReference>
<dbReference type="Pfam" id="PF09297">
    <property type="entry name" value="Zn_ribbon_NUD"/>
    <property type="match status" value="1"/>
</dbReference>
<dbReference type="NCBIfam" id="NF001299">
    <property type="entry name" value="PRK00241.1"/>
    <property type="match status" value="1"/>
</dbReference>
<dbReference type="InterPro" id="IPR049734">
    <property type="entry name" value="NudC-like_C"/>
</dbReference>
<dbReference type="InterPro" id="IPR000086">
    <property type="entry name" value="NUDIX_hydrolase_dom"/>
</dbReference>
<comment type="catalytic activity">
    <reaction evidence="9">
        <text>a 5'-end NAD(+)-phospho-ribonucleoside in mRNA + H2O = a 5'-end phospho-adenosine-phospho-ribonucleoside in mRNA + beta-nicotinamide D-ribonucleotide + 2 H(+)</text>
        <dbReference type="Rhea" id="RHEA:60876"/>
        <dbReference type="Rhea" id="RHEA-COMP:15698"/>
        <dbReference type="Rhea" id="RHEA-COMP:15719"/>
        <dbReference type="ChEBI" id="CHEBI:14649"/>
        <dbReference type="ChEBI" id="CHEBI:15377"/>
        <dbReference type="ChEBI" id="CHEBI:15378"/>
        <dbReference type="ChEBI" id="CHEBI:144029"/>
        <dbReference type="ChEBI" id="CHEBI:144051"/>
    </reaction>
    <physiologicalReaction direction="left-to-right" evidence="9">
        <dbReference type="Rhea" id="RHEA:60877"/>
    </physiologicalReaction>
</comment>
<comment type="cofactor">
    <cofactor evidence="1">
        <name>Mg(2+)</name>
        <dbReference type="ChEBI" id="CHEBI:18420"/>
    </cofactor>
</comment>
<evidence type="ECO:0000256" key="7">
    <source>
        <dbReference type="ARBA" id="ARBA00022842"/>
    </source>
</evidence>
<dbReference type="InterPro" id="IPR020084">
    <property type="entry name" value="NUDIX_hydrolase_CS"/>
</dbReference>
<dbReference type="Gene3D" id="3.90.79.20">
    <property type="match status" value="1"/>
</dbReference>
<reference evidence="12" key="1">
    <citation type="journal article" date="2019" name="Int. J. Syst. Evol. Microbiol.">
        <title>The Global Catalogue of Microorganisms (GCM) 10K type strain sequencing project: providing services to taxonomists for standard genome sequencing and annotation.</title>
        <authorList>
            <consortium name="The Broad Institute Genomics Platform"/>
            <consortium name="The Broad Institute Genome Sequencing Center for Infectious Disease"/>
            <person name="Wu L."/>
            <person name="Ma J."/>
        </authorList>
    </citation>
    <scope>NUCLEOTIDE SEQUENCE [LARGE SCALE GENOMIC DNA]</scope>
    <source>
        <strain evidence="12">KCTC 42441</strain>
    </source>
</reference>
<dbReference type="GO" id="GO:0016787">
    <property type="term" value="F:hydrolase activity"/>
    <property type="evidence" value="ECO:0007669"/>
    <property type="project" value="UniProtKB-KW"/>
</dbReference>
<dbReference type="Pfam" id="PF00293">
    <property type="entry name" value="NUDIX"/>
    <property type="match status" value="1"/>
</dbReference>
<dbReference type="PANTHER" id="PTHR42904:SF6">
    <property type="entry name" value="NAD-CAPPED RNA HYDROLASE NUDT12"/>
    <property type="match status" value="1"/>
</dbReference>
<dbReference type="PROSITE" id="PS00893">
    <property type="entry name" value="NUDIX_BOX"/>
    <property type="match status" value="1"/>
</dbReference>
<evidence type="ECO:0000256" key="3">
    <source>
        <dbReference type="ARBA" id="ARBA00009595"/>
    </source>
</evidence>
<dbReference type="InterPro" id="IPR015375">
    <property type="entry name" value="NADH_PPase-like_N"/>
</dbReference>
<keyword evidence="6 11" id="KW-0378">Hydrolase</keyword>
<name>A0ABV7XHD8_9GAMM</name>
<sequence>MPSLPVERTPAFAFLESPLDRAEHLRDDAGVLAARWPLARVVVVDVEGRAAADADGAPLRLHGADIAPADDDAPLFLGLRDDEAWFAVRAANAADVAIPRWIDLRTAAAGWPAFEATAFAQARAVLHWQARHRYCGACGTALEYRRAGWLGWCPRCELEHYPRTDPAVIVAITDGSRLLLGRNPGWPPHRYSTLAGFVEPGESLEQTVEREVLEESGVRILRCRYLASQPWPFPSSLMLGFFAEAAPDEPQVGDELEDARWFTFDEVDAALRGDSPEGGLLLSPSVSISRWLVEYWHAAMATQG</sequence>
<evidence type="ECO:0000259" key="10">
    <source>
        <dbReference type="PROSITE" id="PS51462"/>
    </source>
</evidence>
<dbReference type="InterPro" id="IPR050241">
    <property type="entry name" value="NAD-cap_RNA_hydrolase_NudC"/>
</dbReference>
<dbReference type="PANTHER" id="PTHR42904">
    <property type="entry name" value="NUDIX HYDROLASE, NUDC SUBFAMILY"/>
    <property type="match status" value="1"/>
</dbReference>
<proteinExistence type="inferred from homology"/>
<comment type="cofactor">
    <cofactor evidence="2">
        <name>Zn(2+)</name>
        <dbReference type="ChEBI" id="CHEBI:29105"/>
    </cofactor>
</comment>
<dbReference type="Pfam" id="PF09296">
    <property type="entry name" value="NUDIX-like"/>
    <property type="match status" value="1"/>
</dbReference>
<evidence type="ECO:0000313" key="12">
    <source>
        <dbReference type="Proteomes" id="UP001595705"/>
    </source>
</evidence>
<organism evidence="11 12">
    <name type="scientific">Luteimonas soli</name>
    <dbReference type="NCBI Taxonomy" id="1648966"/>
    <lineage>
        <taxon>Bacteria</taxon>
        <taxon>Pseudomonadati</taxon>
        <taxon>Pseudomonadota</taxon>
        <taxon>Gammaproteobacteria</taxon>
        <taxon>Lysobacterales</taxon>
        <taxon>Lysobacteraceae</taxon>
        <taxon>Luteimonas</taxon>
    </lineage>
</organism>
<keyword evidence="7" id="KW-0460">Magnesium</keyword>
<protein>
    <recommendedName>
        <fullName evidence="4">NAD(+) diphosphatase</fullName>
        <ecNumber evidence="4">3.6.1.22</ecNumber>
    </recommendedName>
</protein>
<dbReference type="InterPro" id="IPR015376">
    <property type="entry name" value="Znr_NADH_PPase"/>
</dbReference>
<keyword evidence="5" id="KW-0479">Metal-binding</keyword>
<dbReference type="EMBL" id="JBHRYA010000001">
    <property type="protein sequence ID" value="MFC3714699.1"/>
    <property type="molecule type" value="Genomic_DNA"/>
</dbReference>
<dbReference type="Gene3D" id="3.90.79.10">
    <property type="entry name" value="Nucleoside Triphosphate Pyrophosphohydrolase"/>
    <property type="match status" value="1"/>
</dbReference>
<evidence type="ECO:0000313" key="11">
    <source>
        <dbReference type="EMBL" id="MFC3714699.1"/>
    </source>
</evidence>
<evidence type="ECO:0000256" key="2">
    <source>
        <dbReference type="ARBA" id="ARBA00001947"/>
    </source>
</evidence>
<gene>
    <name evidence="11" type="primary">nudC</name>
    <name evidence="11" type="ORF">ACFONC_00820</name>
</gene>
<accession>A0ABV7XHD8</accession>
<keyword evidence="8" id="KW-0520">NAD</keyword>
<dbReference type="CDD" id="cd03429">
    <property type="entry name" value="NUDIX_NADH_pyrophosphatase_Nudt13"/>
    <property type="match status" value="1"/>
</dbReference>
<dbReference type="EC" id="3.6.1.22" evidence="4"/>